<evidence type="ECO:0000256" key="3">
    <source>
        <dbReference type="PROSITE-ProRule" id="PRU00191"/>
    </source>
</evidence>
<proteinExistence type="predicted"/>
<reference evidence="5" key="2">
    <citation type="submission" date="2025-09" db="UniProtKB">
        <authorList>
            <consortium name="Ensembl"/>
        </authorList>
    </citation>
    <scope>IDENTIFICATION</scope>
</reference>
<keyword evidence="1" id="KW-0391">Immunity</keyword>
<name>A0A674JYV9_9SAUR</name>
<dbReference type="Gene3D" id="3.30.505.10">
    <property type="entry name" value="SH2 domain"/>
    <property type="match status" value="1"/>
</dbReference>
<dbReference type="GO" id="GO:0009968">
    <property type="term" value="P:negative regulation of signal transduction"/>
    <property type="evidence" value="ECO:0007669"/>
    <property type="project" value="TreeGrafter"/>
</dbReference>
<dbReference type="PANTHER" id="PTHR46051">
    <property type="entry name" value="SH2 DOMAIN-CONTAINING PROTEIN"/>
    <property type="match status" value="1"/>
</dbReference>
<dbReference type="Pfam" id="PF00017">
    <property type="entry name" value="SH2"/>
    <property type="match status" value="1"/>
</dbReference>
<protein>
    <recommendedName>
        <fullName evidence="4">SH2 domain-containing protein</fullName>
    </recommendedName>
</protein>
<dbReference type="GeneTree" id="ENSGT00940000171984"/>
<dbReference type="GO" id="GO:0050776">
    <property type="term" value="P:regulation of immune response"/>
    <property type="evidence" value="ECO:0007669"/>
    <property type="project" value="TreeGrafter"/>
</dbReference>
<dbReference type="GO" id="GO:0045659">
    <property type="term" value="P:negative regulation of neutrophil differentiation"/>
    <property type="evidence" value="ECO:0007669"/>
    <property type="project" value="TreeGrafter"/>
</dbReference>
<feature type="domain" description="SH2" evidence="4">
    <location>
        <begin position="7"/>
        <end position="66"/>
    </location>
</feature>
<organism evidence="5 6">
    <name type="scientific">Terrapene triunguis</name>
    <name type="common">Three-toed box turtle</name>
    <dbReference type="NCBI Taxonomy" id="2587831"/>
    <lineage>
        <taxon>Eukaryota</taxon>
        <taxon>Metazoa</taxon>
        <taxon>Chordata</taxon>
        <taxon>Craniata</taxon>
        <taxon>Vertebrata</taxon>
        <taxon>Euteleostomi</taxon>
        <taxon>Archelosauria</taxon>
        <taxon>Testudinata</taxon>
        <taxon>Testudines</taxon>
        <taxon>Cryptodira</taxon>
        <taxon>Durocryptodira</taxon>
        <taxon>Testudinoidea</taxon>
        <taxon>Emydidae</taxon>
        <taxon>Terrapene</taxon>
    </lineage>
</organism>
<evidence type="ECO:0000259" key="4">
    <source>
        <dbReference type="PROSITE" id="PS50001"/>
    </source>
</evidence>
<dbReference type="PRINTS" id="PR00401">
    <property type="entry name" value="SH2DOMAIN"/>
</dbReference>
<dbReference type="PROSITE" id="PS50001">
    <property type="entry name" value="SH2"/>
    <property type="match status" value="1"/>
</dbReference>
<dbReference type="GO" id="GO:0002376">
    <property type="term" value="P:immune system process"/>
    <property type="evidence" value="ECO:0007669"/>
    <property type="project" value="UniProtKB-KW"/>
</dbReference>
<dbReference type="Proteomes" id="UP000472274">
    <property type="component" value="Unplaced"/>
</dbReference>
<evidence type="ECO:0000313" key="5">
    <source>
        <dbReference type="Ensembl" id="ENSTMTP00000027006.1"/>
    </source>
</evidence>
<dbReference type="GO" id="GO:0005829">
    <property type="term" value="C:cytosol"/>
    <property type="evidence" value="ECO:0007669"/>
    <property type="project" value="TreeGrafter"/>
</dbReference>
<dbReference type="InterPro" id="IPR000980">
    <property type="entry name" value="SH2"/>
</dbReference>
<sequence length="73" mass="7916">LDSRFPFYHGNITRKTCEELLSKKGKDGSFLLRESESVAGALCLCVLQSQVEVITSLKGGTQDALHTVGMVVC</sequence>
<dbReference type="PANTHER" id="PTHR46051:SF3">
    <property type="entry name" value="PHOSPHATIDYLINOSITOL 3,4,5-TRISPHOSPHATE 5-PHOSPHATASE 1"/>
    <property type="match status" value="1"/>
</dbReference>
<dbReference type="SMART" id="SM00252">
    <property type="entry name" value="SH2"/>
    <property type="match status" value="1"/>
</dbReference>
<evidence type="ECO:0000256" key="2">
    <source>
        <dbReference type="ARBA" id="ARBA00022999"/>
    </source>
</evidence>
<dbReference type="InParanoid" id="A0A674JYV9"/>
<keyword evidence="6" id="KW-1185">Reference proteome</keyword>
<keyword evidence="2 3" id="KW-0727">SH2 domain</keyword>
<evidence type="ECO:0000256" key="1">
    <source>
        <dbReference type="ARBA" id="ARBA00022859"/>
    </source>
</evidence>
<dbReference type="InterPro" id="IPR036860">
    <property type="entry name" value="SH2_dom_sf"/>
</dbReference>
<accession>A0A674JYV9</accession>
<dbReference type="GO" id="GO:0045779">
    <property type="term" value="P:negative regulation of bone resorption"/>
    <property type="evidence" value="ECO:0007669"/>
    <property type="project" value="TreeGrafter"/>
</dbReference>
<dbReference type="Ensembl" id="ENSTMTT00000027982.1">
    <property type="protein sequence ID" value="ENSTMTP00000027006.1"/>
    <property type="gene ID" value="ENSTMTG00000019733.1"/>
</dbReference>
<dbReference type="SUPFAM" id="SSF55550">
    <property type="entry name" value="SH2 domain"/>
    <property type="match status" value="1"/>
</dbReference>
<dbReference type="AlphaFoldDB" id="A0A674JYV9"/>
<evidence type="ECO:0000313" key="6">
    <source>
        <dbReference type="Proteomes" id="UP000472274"/>
    </source>
</evidence>
<dbReference type="GO" id="GO:0045579">
    <property type="term" value="P:positive regulation of B cell differentiation"/>
    <property type="evidence" value="ECO:0007669"/>
    <property type="project" value="TreeGrafter"/>
</dbReference>
<reference evidence="5" key="1">
    <citation type="submission" date="2025-08" db="UniProtKB">
        <authorList>
            <consortium name="Ensembl"/>
        </authorList>
    </citation>
    <scope>IDENTIFICATION</scope>
</reference>